<sequence length="480" mass="54603">MHLKKVWLGTRRRYFGCQRKYPSSLKYCSLSQLPIKYCDSYNKNMNKSPVRDTEEGSSSSGDENSSGSSSSGSGSRSGSRSSSCSDGSRKLFSVPAKPAYPEKLENADANFIVLAQPVAAEPDDREAKLEEMVEQVEKYCKDKYQSKLSAEFKTELPTIDGNLVSDLDRVLRMPHFMPVEPKAYEAHTFQDALRPEDLNDREARDAFITKLMTTVRWRECQDKTTGALYKESNARIVRWSDGSETFHVGGEAFDVVNHPMPAGQNQLYVRQGSYYHMQGHIKDKLSLRPKLESSFGQSHVQGLRKLAFYKPVNSCVKVLMDLSTNPALDRERKVKEEQAQERKEKSDKRREQKNQRKPRVKPMRHCTADDTDLETSLQTNETEGDRNLDEQDDNSNPVSVPPEVKRTLGIRTNRNTDIKPTKYEDGSDDEDDDEEEQNNPANKEESVEQPKLKPESNTKSSAKQLKPKLKRKQAILSDSE</sequence>
<feature type="compositionally biased region" description="Acidic residues" evidence="1">
    <location>
        <begin position="426"/>
        <end position="437"/>
    </location>
</feature>
<proteinExistence type="predicted"/>
<feature type="region of interest" description="Disordered" evidence="1">
    <location>
        <begin position="330"/>
        <end position="480"/>
    </location>
</feature>
<dbReference type="GO" id="GO:0032968">
    <property type="term" value="P:positive regulation of transcription elongation by RNA polymerase II"/>
    <property type="evidence" value="ECO:0007669"/>
    <property type="project" value="TreeGrafter"/>
</dbReference>
<dbReference type="Pfam" id="PF04004">
    <property type="entry name" value="Leo1"/>
    <property type="match status" value="1"/>
</dbReference>
<evidence type="ECO:0000256" key="1">
    <source>
        <dbReference type="SAM" id="MobiDB-lite"/>
    </source>
</evidence>
<dbReference type="PANTHER" id="PTHR23146">
    <property type="entry name" value="LEO1 PROTEIN"/>
    <property type="match status" value="1"/>
</dbReference>
<dbReference type="eggNOG" id="KOG2428">
    <property type="taxonomic scope" value="Eukaryota"/>
</dbReference>
<feature type="region of interest" description="Disordered" evidence="1">
    <location>
        <begin position="44"/>
        <end position="89"/>
    </location>
</feature>
<protein>
    <submittedName>
        <fullName evidence="2">Uncharacterized protein</fullName>
    </submittedName>
</protein>
<dbReference type="AlphaFoldDB" id="B4LXJ5"/>
<feature type="compositionally biased region" description="Basic residues" evidence="1">
    <location>
        <begin position="355"/>
        <end position="364"/>
    </location>
</feature>
<feature type="compositionally biased region" description="Basic and acidic residues" evidence="1">
    <location>
        <begin position="414"/>
        <end position="425"/>
    </location>
</feature>
<dbReference type="KEGG" id="dvi:6630190"/>
<dbReference type="InParanoid" id="B4LXJ5"/>
<dbReference type="GO" id="GO:1990269">
    <property type="term" value="F:RNA polymerase II C-terminal domain phosphoserine binding"/>
    <property type="evidence" value="ECO:0007669"/>
    <property type="project" value="TreeGrafter"/>
</dbReference>
<dbReference type="InterPro" id="IPR007149">
    <property type="entry name" value="Leo1"/>
</dbReference>
<dbReference type="Proteomes" id="UP000008792">
    <property type="component" value="Unassembled WGS sequence"/>
</dbReference>
<feature type="compositionally biased region" description="Basic and acidic residues" evidence="1">
    <location>
        <begin position="330"/>
        <end position="354"/>
    </location>
</feature>
<feature type="compositionally biased region" description="Low complexity" evidence="1">
    <location>
        <begin position="56"/>
        <end position="86"/>
    </location>
</feature>
<dbReference type="HOGENOM" id="CLU_628942_0_0_1"/>
<dbReference type="GO" id="GO:0006368">
    <property type="term" value="P:transcription elongation by RNA polymerase II"/>
    <property type="evidence" value="ECO:0007669"/>
    <property type="project" value="InterPro"/>
</dbReference>
<evidence type="ECO:0000313" key="3">
    <source>
        <dbReference type="Proteomes" id="UP000008792"/>
    </source>
</evidence>
<accession>B4LXJ5</accession>
<dbReference type="GO" id="GO:0016593">
    <property type="term" value="C:Cdc73/Paf1 complex"/>
    <property type="evidence" value="ECO:0007669"/>
    <property type="project" value="InterPro"/>
</dbReference>
<name>B4LXJ5_DROVI</name>
<feature type="compositionally biased region" description="Basic and acidic residues" evidence="1">
    <location>
        <begin position="442"/>
        <end position="456"/>
    </location>
</feature>
<dbReference type="STRING" id="7244.B4LXJ5"/>
<evidence type="ECO:0000313" key="2">
    <source>
        <dbReference type="EMBL" id="EDW66779.2"/>
    </source>
</evidence>
<keyword evidence="3" id="KW-1185">Reference proteome</keyword>
<dbReference type="EMBL" id="CH940650">
    <property type="protein sequence ID" value="EDW66779.2"/>
    <property type="molecule type" value="Genomic_DNA"/>
</dbReference>
<gene>
    <name evidence="2" type="primary">Dvir\GJ23439</name>
    <name evidence="2" type="ORF">Dvir_GJ23439</name>
</gene>
<reference evidence="2 3" key="1">
    <citation type="journal article" date="2007" name="Nature">
        <title>Evolution of genes and genomes on the Drosophila phylogeny.</title>
        <authorList>
            <consortium name="Drosophila 12 Genomes Consortium"/>
            <person name="Clark A.G."/>
            <person name="Eisen M.B."/>
            <person name="Smith D.R."/>
            <person name="Bergman C.M."/>
            <person name="Oliver B."/>
            <person name="Markow T.A."/>
            <person name="Kaufman T.C."/>
            <person name="Kellis M."/>
            <person name="Gelbart W."/>
            <person name="Iyer V.N."/>
            <person name="Pollard D.A."/>
            <person name="Sackton T.B."/>
            <person name="Larracuente A.M."/>
            <person name="Singh N.D."/>
            <person name="Abad J.P."/>
            <person name="Abt D.N."/>
            <person name="Adryan B."/>
            <person name="Aguade M."/>
            <person name="Akashi H."/>
            <person name="Anderson W.W."/>
            <person name="Aquadro C.F."/>
            <person name="Ardell D.H."/>
            <person name="Arguello R."/>
            <person name="Artieri C.G."/>
            <person name="Barbash D.A."/>
            <person name="Barker D."/>
            <person name="Barsanti P."/>
            <person name="Batterham P."/>
            <person name="Batzoglou S."/>
            <person name="Begun D."/>
            <person name="Bhutkar A."/>
            <person name="Blanco E."/>
            <person name="Bosak S.A."/>
            <person name="Bradley R.K."/>
            <person name="Brand A.D."/>
            <person name="Brent M.R."/>
            <person name="Brooks A.N."/>
            <person name="Brown R.H."/>
            <person name="Butlin R.K."/>
            <person name="Caggese C."/>
            <person name="Calvi B.R."/>
            <person name="Bernardo de Carvalho A."/>
            <person name="Caspi A."/>
            <person name="Castrezana S."/>
            <person name="Celniker S.E."/>
            <person name="Chang J.L."/>
            <person name="Chapple C."/>
            <person name="Chatterji S."/>
            <person name="Chinwalla A."/>
            <person name="Civetta A."/>
            <person name="Clifton S.W."/>
            <person name="Comeron J.M."/>
            <person name="Costello J.C."/>
            <person name="Coyne J.A."/>
            <person name="Daub J."/>
            <person name="David R.G."/>
            <person name="Delcher A.L."/>
            <person name="Delehaunty K."/>
            <person name="Do C.B."/>
            <person name="Ebling H."/>
            <person name="Edwards K."/>
            <person name="Eickbush T."/>
            <person name="Evans J.D."/>
            <person name="Filipski A."/>
            <person name="Findeiss S."/>
            <person name="Freyhult E."/>
            <person name="Fulton L."/>
            <person name="Fulton R."/>
            <person name="Garcia A.C."/>
            <person name="Gardiner A."/>
            <person name="Garfield D.A."/>
            <person name="Garvin B.E."/>
            <person name="Gibson G."/>
            <person name="Gilbert D."/>
            <person name="Gnerre S."/>
            <person name="Godfrey J."/>
            <person name="Good R."/>
            <person name="Gotea V."/>
            <person name="Gravely B."/>
            <person name="Greenberg A.J."/>
            <person name="Griffiths-Jones S."/>
            <person name="Gross S."/>
            <person name="Guigo R."/>
            <person name="Gustafson E.A."/>
            <person name="Haerty W."/>
            <person name="Hahn M.W."/>
            <person name="Halligan D.L."/>
            <person name="Halpern A.L."/>
            <person name="Halter G.M."/>
            <person name="Han M.V."/>
            <person name="Heger A."/>
            <person name="Hillier L."/>
            <person name="Hinrichs A.S."/>
            <person name="Holmes I."/>
            <person name="Hoskins R.A."/>
            <person name="Hubisz M.J."/>
            <person name="Hultmark D."/>
            <person name="Huntley M.A."/>
            <person name="Jaffe D.B."/>
            <person name="Jagadeeshan S."/>
            <person name="Jeck W.R."/>
            <person name="Johnson J."/>
            <person name="Jones C.D."/>
            <person name="Jordan W.C."/>
            <person name="Karpen G.H."/>
            <person name="Kataoka E."/>
            <person name="Keightley P.D."/>
            <person name="Kheradpour P."/>
            <person name="Kirkness E.F."/>
            <person name="Koerich L.B."/>
            <person name="Kristiansen K."/>
            <person name="Kudrna D."/>
            <person name="Kulathinal R.J."/>
            <person name="Kumar S."/>
            <person name="Kwok R."/>
            <person name="Lander E."/>
            <person name="Langley C.H."/>
            <person name="Lapoint R."/>
            <person name="Lazzaro B.P."/>
            <person name="Lee S.J."/>
            <person name="Levesque L."/>
            <person name="Li R."/>
            <person name="Lin C.F."/>
            <person name="Lin M.F."/>
            <person name="Lindblad-Toh K."/>
            <person name="Llopart A."/>
            <person name="Long M."/>
            <person name="Low L."/>
            <person name="Lozovsky E."/>
            <person name="Lu J."/>
            <person name="Luo M."/>
            <person name="Machado C.A."/>
            <person name="Makalowski W."/>
            <person name="Marzo M."/>
            <person name="Matsuda M."/>
            <person name="Matzkin L."/>
            <person name="McAllister B."/>
            <person name="McBride C.S."/>
            <person name="McKernan B."/>
            <person name="McKernan K."/>
            <person name="Mendez-Lago M."/>
            <person name="Minx P."/>
            <person name="Mollenhauer M.U."/>
            <person name="Montooth K."/>
            <person name="Mount S.M."/>
            <person name="Mu X."/>
            <person name="Myers E."/>
            <person name="Negre B."/>
            <person name="Newfeld S."/>
            <person name="Nielsen R."/>
            <person name="Noor M.A."/>
            <person name="O'Grady P."/>
            <person name="Pachter L."/>
            <person name="Papaceit M."/>
            <person name="Parisi M.J."/>
            <person name="Parisi M."/>
            <person name="Parts L."/>
            <person name="Pedersen J.S."/>
            <person name="Pesole G."/>
            <person name="Phillippy A.M."/>
            <person name="Ponting C.P."/>
            <person name="Pop M."/>
            <person name="Porcelli D."/>
            <person name="Powell J.R."/>
            <person name="Prohaska S."/>
            <person name="Pruitt K."/>
            <person name="Puig M."/>
            <person name="Quesneville H."/>
            <person name="Ram K.R."/>
            <person name="Rand D."/>
            <person name="Rasmussen M.D."/>
            <person name="Reed L.K."/>
            <person name="Reenan R."/>
            <person name="Reily A."/>
            <person name="Remington K.A."/>
            <person name="Rieger T.T."/>
            <person name="Ritchie M.G."/>
            <person name="Robin C."/>
            <person name="Rogers Y.H."/>
            <person name="Rohde C."/>
            <person name="Rozas J."/>
            <person name="Rubenfield M.J."/>
            <person name="Ruiz A."/>
            <person name="Russo S."/>
            <person name="Salzberg S.L."/>
            <person name="Sanchez-Gracia A."/>
            <person name="Saranga D.J."/>
            <person name="Sato H."/>
            <person name="Schaeffer S.W."/>
            <person name="Schatz M.C."/>
            <person name="Schlenke T."/>
            <person name="Schwartz R."/>
            <person name="Segarra C."/>
            <person name="Singh R.S."/>
            <person name="Sirot L."/>
            <person name="Sirota M."/>
            <person name="Sisneros N.B."/>
            <person name="Smith C.D."/>
            <person name="Smith T.F."/>
            <person name="Spieth J."/>
            <person name="Stage D.E."/>
            <person name="Stark A."/>
            <person name="Stephan W."/>
            <person name="Strausberg R.L."/>
            <person name="Strempel S."/>
            <person name="Sturgill D."/>
            <person name="Sutton G."/>
            <person name="Sutton G.G."/>
            <person name="Tao W."/>
            <person name="Teichmann S."/>
            <person name="Tobari Y.N."/>
            <person name="Tomimura Y."/>
            <person name="Tsolas J.M."/>
            <person name="Valente V.L."/>
            <person name="Venter E."/>
            <person name="Venter J.C."/>
            <person name="Vicario S."/>
            <person name="Vieira F.G."/>
            <person name="Vilella A.J."/>
            <person name="Villasante A."/>
            <person name="Walenz B."/>
            <person name="Wang J."/>
            <person name="Wasserman M."/>
            <person name="Watts T."/>
            <person name="Wilson D."/>
            <person name="Wilson R.K."/>
            <person name="Wing R.A."/>
            <person name="Wolfner M.F."/>
            <person name="Wong A."/>
            <person name="Wong G.K."/>
            <person name="Wu C.I."/>
            <person name="Wu G."/>
            <person name="Yamamoto D."/>
            <person name="Yang H.P."/>
            <person name="Yang S.P."/>
            <person name="Yorke J.A."/>
            <person name="Yoshida K."/>
            <person name="Zdobnov E."/>
            <person name="Zhang P."/>
            <person name="Zhang Y."/>
            <person name="Zimin A.V."/>
            <person name="Baldwin J."/>
            <person name="Abdouelleil A."/>
            <person name="Abdulkadir J."/>
            <person name="Abebe A."/>
            <person name="Abera B."/>
            <person name="Abreu J."/>
            <person name="Acer S.C."/>
            <person name="Aftuck L."/>
            <person name="Alexander A."/>
            <person name="An P."/>
            <person name="Anderson E."/>
            <person name="Anderson S."/>
            <person name="Arachi H."/>
            <person name="Azer M."/>
            <person name="Bachantsang P."/>
            <person name="Barry A."/>
            <person name="Bayul T."/>
            <person name="Berlin A."/>
            <person name="Bessette D."/>
            <person name="Bloom T."/>
            <person name="Blye J."/>
            <person name="Boguslavskiy L."/>
            <person name="Bonnet C."/>
            <person name="Boukhgalter B."/>
            <person name="Bourzgui I."/>
            <person name="Brown A."/>
            <person name="Cahill P."/>
            <person name="Channer S."/>
            <person name="Cheshatsang Y."/>
            <person name="Chuda L."/>
            <person name="Citroen M."/>
            <person name="Collymore A."/>
            <person name="Cooke P."/>
            <person name="Costello M."/>
            <person name="D'Aco K."/>
            <person name="Daza R."/>
            <person name="De Haan G."/>
            <person name="DeGray S."/>
            <person name="DeMaso C."/>
            <person name="Dhargay N."/>
            <person name="Dooley K."/>
            <person name="Dooley E."/>
            <person name="Doricent M."/>
            <person name="Dorje P."/>
            <person name="Dorjee K."/>
            <person name="Dupes A."/>
            <person name="Elong R."/>
            <person name="Falk J."/>
            <person name="Farina A."/>
            <person name="Faro S."/>
            <person name="Ferguson D."/>
            <person name="Fisher S."/>
            <person name="Foley C.D."/>
            <person name="Franke A."/>
            <person name="Friedrich D."/>
            <person name="Gadbois L."/>
            <person name="Gearin G."/>
            <person name="Gearin C.R."/>
            <person name="Giannoukos G."/>
            <person name="Goode T."/>
            <person name="Graham J."/>
            <person name="Grandbois E."/>
            <person name="Grewal S."/>
            <person name="Gyaltsen K."/>
            <person name="Hafez N."/>
            <person name="Hagos B."/>
            <person name="Hall J."/>
            <person name="Henson C."/>
            <person name="Hollinger A."/>
            <person name="Honan T."/>
            <person name="Huard M.D."/>
            <person name="Hughes L."/>
            <person name="Hurhula B."/>
            <person name="Husby M.E."/>
            <person name="Kamat A."/>
            <person name="Kanga B."/>
            <person name="Kashin S."/>
            <person name="Khazanovich D."/>
            <person name="Kisner P."/>
            <person name="Lance K."/>
            <person name="Lara M."/>
            <person name="Lee W."/>
            <person name="Lennon N."/>
            <person name="Letendre F."/>
            <person name="LeVine R."/>
            <person name="Lipovsky A."/>
            <person name="Liu X."/>
            <person name="Liu J."/>
            <person name="Liu S."/>
            <person name="Lokyitsang T."/>
            <person name="Lokyitsang Y."/>
            <person name="Lubonja R."/>
            <person name="Lui A."/>
            <person name="MacDonald P."/>
            <person name="Magnisalis V."/>
            <person name="Maru K."/>
            <person name="Matthews C."/>
            <person name="McCusker W."/>
            <person name="McDonough S."/>
            <person name="Mehta T."/>
            <person name="Meldrim J."/>
            <person name="Meneus L."/>
            <person name="Mihai O."/>
            <person name="Mihalev A."/>
            <person name="Mihova T."/>
            <person name="Mittelman R."/>
            <person name="Mlenga V."/>
            <person name="Montmayeur A."/>
            <person name="Mulrain L."/>
            <person name="Navidi A."/>
            <person name="Naylor J."/>
            <person name="Negash T."/>
            <person name="Nguyen T."/>
            <person name="Nguyen N."/>
            <person name="Nicol R."/>
            <person name="Norbu C."/>
            <person name="Norbu N."/>
            <person name="Novod N."/>
            <person name="O'Neill B."/>
            <person name="Osman S."/>
            <person name="Markiewicz E."/>
            <person name="Oyono O.L."/>
            <person name="Patti C."/>
            <person name="Phunkhang P."/>
            <person name="Pierre F."/>
            <person name="Priest M."/>
            <person name="Raghuraman S."/>
            <person name="Rege F."/>
            <person name="Reyes R."/>
            <person name="Rise C."/>
            <person name="Rogov P."/>
            <person name="Ross K."/>
            <person name="Ryan E."/>
            <person name="Settipalli S."/>
            <person name="Shea T."/>
            <person name="Sherpa N."/>
            <person name="Shi L."/>
            <person name="Shih D."/>
            <person name="Sparrow T."/>
            <person name="Spaulding J."/>
            <person name="Stalker J."/>
            <person name="Stange-Thomann N."/>
            <person name="Stavropoulos S."/>
            <person name="Stone C."/>
            <person name="Strader C."/>
            <person name="Tesfaye S."/>
            <person name="Thomson T."/>
            <person name="Thoulutsang Y."/>
            <person name="Thoulutsang D."/>
            <person name="Topham K."/>
            <person name="Topping I."/>
            <person name="Tsamla T."/>
            <person name="Vassiliev H."/>
            <person name="Vo A."/>
            <person name="Wangchuk T."/>
            <person name="Wangdi T."/>
            <person name="Weiand M."/>
            <person name="Wilkinson J."/>
            <person name="Wilson A."/>
            <person name="Yadav S."/>
            <person name="Young G."/>
            <person name="Yu Q."/>
            <person name="Zembek L."/>
            <person name="Zhong D."/>
            <person name="Zimmer A."/>
            <person name="Zwirko Z."/>
            <person name="Jaffe D.B."/>
            <person name="Alvarez P."/>
            <person name="Brockman W."/>
            <person name="Butler J."/>
            <person name="Chin C."/>
            <person name="Gnerre S."/>
            <person name="Grabherr M."/>
            <person name="Kleber M."/>
            <person name="Mauceli E."/>
            <person name="MacCallum I."/>
        </authorList>
    </citation>
    <scope>NUCLEOTIDE SEQUENCE [LARGE SCALE GENOMIC DNA]</scope>
    <source>
        <strain evidence="3">Tucson 15010-1051.87</strain>
    </source>
</reference>
<dbReference type="OrthoDB" id="20844at2759"/>
<organism evidence="2 3">
    <name type="scientific">Drosophila virilis</name>
    <name type="common">Fruit fly</name>
    <dbReference type="NCBI Taxonomy" id="7244"/>
    <lineage>
        <taxon>Eukaryota</taxon>
        <taxon>Metazoa</taxon>
        <taxon>Ecdysozoa</taxon>
        <taxon>Arthropoda</taxon>
        <taxon>Hexapoda</taxon>
        <taxon>Insecta</taxon>
        <taxon>Pterygota</taxon>
        <taxon>Neoptera</taxon>
        <taxon>Endopterygota</taxon>
        <taxon>Diptera</taxon>
        <taxon>Brachycera</taxon>
        <taxon>Muscomorpha</taxon>
        <taxon>Ephydroidea</taxon>
        <taxon>Drosophilidae</taxon>
        <taxon>Drosophila</taxon>
    </lineage>
</organism>
<dbReference type="PANTHER" id="PTHR23146:SF0">
    <property type="entry name" value="RNA POLYMERASE-ASSOCIATED PROTEIN LEO1"/>
    <property type="match status" value="1"/>
</dbReference>